<gene>
    <name evidence="2" type="primary">ygaD</name>
    <name evidence="2" type="ORF">SCFA_3400001</name>
</gene>
<dbReference type="NCBIfam" id="TIGR00199">
    <property type="entry name" value="PncC_domain"/>
    <property type="match status" value="1"/>
</dbReference>
<evidence type="ECO:0000259" key="1">
    <source>
        <dbReference type="Pfam" id="PF02464"/>
    </source>
</evidence>
<feature type="domain" description="CinA C-terminal" evidence="1">
    <location>
        <begin position="14"/>
        <end position="163"/>
    </location>
</feature>
<sequence length="178" mass="18505">MQENPACPDLESPVKVVGRLLKESGLSIGVAESCTGGLIAARLTDIPGSSEYFPGGVVAYSNALKKSLLGVPPSILNLYGAVSEETAVAMARGVRELTGSHLGLAVTGIAGPDGGTAAKPKGLVYISLAHGDGLICREYRFPGERATVRQSTVDAALNMVKQFLLTRLQDPGFLNPAR</sequence>
<dbReference type="AlphaFoldDB" id="A0A485M482"/>
<dbReference type="SUPFAM" id="SSF142433">
    <property type="entry name" value="CinA-like"/>
    <property type="match status" value="1"/>
</dbReference>
<organism evidence="2">
    <name type="scientific">anaerobic digester metagenome</name>
    <dbReference type="NCBI Taxonomy" id="1263854"/>
    <lineage>
        <taxon>unclassified sequences</taxon>
        <taxon>metagenomes</taxon>
        <taxon>ecological metagenomes</taxon>
    </lineage>
</organism>
<dbReference type="EMBL" id="CAADRN010000269">
    <property type="protein sequence ID" value="VFU16710.1"/>
    <property type="molecule type" value="Genomic_DNA"/>
</dbReference>
<proteinExistence type="predicted"/>
<protein>
    <recommendedName>
        <fullName evidence="1">CinA C-terminal domain-containing protein</fullName>
    </recommendedName>
</protein>
<dbReference type="InterPro" id="IPR008136">
    <property type="entry name" value="CinA_C"/>
</dbReference>
<accession>A0A485M482</accession>
<name>A0A485M482_9ZZZZ</name>
<dbReference type="Pfam" id="PF02464">
    <property type="entry name" value="CinA"/>
    <property type="match status" value="1"/>
</dbReference>
<dbReference type="Gene3D" id="3.90.950.20">
    <property type="entry name" value="CinA-like"/>
    <property type="match status" value="1"/>
</dbReference>
<dbReference type="InterPro" id="IPR036653">
    <property type="entry name" value="CinA-like_C"/>
</dbReference>
<evidence type="ECO:0000313" key="2">
    <source>
        <dbReference type="EMBL" id="VFU16710.1"/>
    </source>
</evidence>
<reference evidence="2" key="1">
    <citation type="submission" date="2019-03" db="EMBL/GenBank/DDBJ databases">
        <authorList>
            <person name="Hao L."/>
        </authorList>
    </citation>
    <scope>NUCLEOTIDE SEQUENCE</scope>
</reference>